<name>A0A813CG56_9DINO</name>
<evidence type="ECO:0000313" key="3">
    <source>
        <dbReference type="Proteomes" id="UP000601435"/>
    </source>
</evidence>
<reference evidence="2" key="1">
    <citation type="submission" date="2021-02" db="EMBL/GenBank/DDBJ databases">
        <authorList>
            <person name="Dougan E. K."/>
            <person name="Rhodes N."/>
            <person name="Thang M."/>
            <person name="Chan C."/>
        </authorList>
    </citation>
    <scope>NUCLEOTIDE SEQUENCE</scope>
</reference>
<evidence type="ECO:0000313" key="2">
    <source>
        <dbReference type="EMBL" id="CAE7942618.1"/>
    </source>
</evidence>
<keyword evidence="3" id="KW-1185">Reference proteome</keyword>
<sequence>MNGVWVEYDPDSDPYDPRTAPLLPPRPMHNQAVFNMRFDPPKEDELLVHSMLSRLVQSKAIATSEVLLLMPILQHFLDMTSPGRRGNAQARAVDTLHA</sequence>
<protein>
    <submittedName>
        <fullName evidence="2">Uncharacterized protein</fullName>
    </submittedName>
</protein>
<comment type="caution">
    <text evidence="2">The sequence shown here is derived from an EMBL/GenBank/DDBJ whole genome shotgun (WGS) entry which is preliminary data.</text>
</comment>
<feature type="region of interest" description="Disordered" evidence="1">
    <location>
        <begin position="1"/>
        <end position="26"/>
    </location>
</feature>
<organism evidence="2 3">
    <name type="scientific">Symbiodinium necroappetens</name>
    <dbReference type="NCBI Taxonomy" id="1628268"/>
    <lineage>
        <taxon>Eukaryota</taxon>
        <taxon>Sar</taxon>
        <taxon>Alveolata</taxon>
        <taxon>Dinophyceae</taxon>
        <taxon>Suessiales</taxon>
        <taxon>Symbiodiniaceae</taxon>
        <taxon>Symbiodinium</taxon>
    </lineage>
</organism>
<proteinExistence type="predicted"/>
<dbReference type="Proteomes" id="UP000601435">
    <property type="component" value="Unassembled WGS sequence"/>
</dbReference>
<accession>A0A813CG56</accession>
<dbReference type="EMBL" id="CAJNJA010097210">
    <property type="protein sequence ID" value="CAE7942618.1"/>
    <property type="molecule type" value="Genomic_DNA"/>
</dbReference>
<dbReference type="AlphaFoldDB" id="A0A813CG56"/>
<gene>
    <name evidence="2" type="ORF">SNEC2469_LOCUS34734</name>
</gene>
<evidence type="ECO:0000256" key="1">
    <source>
        <dbReference type="SAM" id="MobiDB-lite"/>
    </source>
</evidence>